<dbReference type="Proteomes" id="UP001212602">
    <property type="component" value="Unassembled WGS sequence"/>
</dbReference>
<dbReference type="AlphaFoldDB" id="A0AAE3N9M5"/>
<keyword evidence="2" id="KW-0378">Hydrolase</keyword>
<evidence type="ECO:0000256" key="1">
    <source>
        <dbReference type="SAM" id="MobiDB-lite"/>
    </source>
</evidence>
<proteinExistence type="predicted"/>
<evidence type="ECO:0000313" key="3">
    <source>
        <dbReference type="Proteomes" id="UP001212602"/>
    </source>
</evidence>
<dbReference type="PROSITE" id="PS51257">
    <property type="entry name" value="PROKAR_LIPOPROTEIN"/>
    <property type="match status" value="1"/>
</dbReference>
<dbReference type="SUPFAM" id="SSF53474">
    <property type="entry name" value="alpha/beta-Hydrolases"/>
    <property type="match status" value="1"/>
</dbReference>
<name>A0AAE3N9M5_9BURK</name>
<dbReference type="InterPro" id="IPR050583">
    <property type="entry name" value="Mycobacterial_A85_antigen"/>
</dbReference>
<dbReference type="Gene3D" id="3.40.50.1820">
    <property type="entry name" value="alpha/beta hydrolase"/>
    <property type="match status" value="1"/>
</dbReference>
<protein>
    <submittedName>
        <fullName evidence="2">Alpha/beta hydrolase-fold protein</fullName>
    </submittedName>
</protein>
<evidence type="ECO:0000313" key="2">
    <source>
        <dbReference type="EMBL" id="MDA7417691.1"/>
    </source>
</evidence>
<feature type="region of interest" description="Disordered" evidence="1">
    <location>
        <begin position="45"/>
        <end position="72"/>
    </location>
</feature>
<dbReference type="PANTHER" id="PTHR48098:SF6">
    <property type="entry name" value="FERRI-BACILLIBACTIN ESTERASE BESA"/>
    <property type="match status" value="1"/>
</dbReference>
<comment type="caution">
    <text evidence="2">The sequence shown here is derived from an EMBL/GenBank/DDBJ whole genome shotgun (WGS) entry which is preliminary data.</text>
</comment>
<sequence length="304" mass="31940">MDRLPPDAPPAPLVLPRRHVLGAGAALLTTLAGCGGGGGGGGGAVPLLPIPPAPSPSPAPAPAPSPGVGRNEDFRLTARANGASYPINVYLPPDHASGEQRFPTIYITDADAVYVQGQTRFANFQSLTAAARKQAILVGIGNTARRGTDYDLPGAQQYNDFLLKELVPLIESRYRADPGARMLSGLSLGGSFVVIAMLLQARAGSLAFSHFLSSDGAFHSSYGTQLDALEEEVYKLRAEAGIPATLFLTYGTEAPSNAEAVQRFGQRLRARNYPNLRLVMDGYAAGHLGMDPLAFQAALSRFVA</sequence>
<feature type="compositionally biased region" description="Pro residues" evidence="1">
    <location>
        <begin position="48"/>
        <end position="65"/>
    </location>
</feature>
<reference evidence="2" key="1">
    <citation type="submission" date="2023-01" db="EMBL/GenBank/DDBJ databases">
        <title>Xenophilus mangrovi sp. nov., isolated from soil of Mangrove nature reserve.</title>
        <authorList>
            <person name="Xu S."/>
            <person name="Liu Z."/>
            <person name="Xu Y."/>
        </authorList>
    </citation>
    <scope>NUCLEOTIDE SEQUENCE</scope>
    <source>
        <strain evidence="2">YW8</strain>
    </source>
</reference>
<dbReference type="Pfam" id="PF00756">
    <property type="entry name" value="Esterase"/>
    <property type="match status" value="1"/>
</dbReference>
<dbReference type="RefSeq" id="WP_271428931.1">
    <property type="nucleotide sequence ID" value="NZ_JAQIPB010000007.1"/>
</dbReference>
<dbReference type="InterPro" id="IPR000801">
    <property type="entry name" value="Esterase-like"/>
</dbReference>
<dbReference type="EMBL" id="JAQIPB010000007">
    <property type="protein sequence ID" value="MDA7417691.1"/>
    <property type="molecule type" value="Genomic_DNA"/>
</dbReference>
<accession>A0AAE3N9M5</accession>
<keyword evidence="3" id="KW-1185">Reference proteome</keyword>
<gene>
    <name evidence="2" type="ORF">PGB34_15115</name>
</gene>
<dbReference type="GO" id="GO:0016787">
    <property type="term" value="F:hydrolase activity"/>
    <property type="evidence" value="ECO:0007669"/>
    <property type="project" value="UniProtKB-KW"/>
</dbReference>
<dbReference type="PANTHER" id="PTHR48098">
    <property type="entry name" value="ENTEROCHELIN ESTERASE-RELATED"/>
    <property type="match status" value="1"/>
</dbReference>
<organism evidence="2 3">
    <name type="scientific">Xenophilus arseniciresistens</name>
    <dbReference type="NCBI Taxonomy" id="1283306"/>
    <lineage>
        <taxon>Bacteria</taxon>
        <taxon>Pseudomonadati</taxon>
        <taxon>Pseudomonadota</taxon>
        <taxon>Betaproteobacteria</taxon>
        <taxon>Burkholderiales</taxon>
        <taxon>Comamonadaceae</taxon>
        <taxon>Xenophilus</taxon>
    </lineage>
</organism>
<dbReference type="InterPro" id="IPR029058">
    <property type="entry name" value="AB_hydrolase_fold"/>
</dbReference>